<dbReference type="GO" id="GO:0016740">
    <property type="term" value="F:transferase activity"/>
    <property type="evidence" value="ECO:0007669"/>
    <property type="project" value="UniProtKB-KW"/>
</dbReference>
<dbReference type="PANTHER" id="PTHR31896:SF36">
    <property type="entry name" value="HXXXD-TYPE ACYL-TRANSFERASE FAMILY PROTEIN-RELATED"/>
    <property type="match status" value="1"/>
</dbReference>
<dbReference type="InterPro" id="IPR023213">
    <property type="entry name" value="CAT-like_dom_sf"/>
</dbReference>
<organism evidence="2 3">
    <name type="scientific">Tagetes erecta</name>
    <name type="common">African marigold</name>
    <dbReference type="NCBI Taxonomy" id="13708"/>
    <lineage>
        <taxon>Eukaryota</taxon>
        <taxon>Viridiplantae</taxon>
        <taxon>Streptophyta</taxon>
        <taxon>Embryophyta</taxon>
        <taxon>Tracheophyta</taxon>
        <taxon>Spermatophyta</taxon>
        <taxon>Magnoliopsida</taxon>
        <taxon>eudicotyledons</taxon>
        <taxon>Gunneridae</taxon>
        <taxon>Pentapetalae</taxon>
        <taxon>asterids</taxon>
        <taxon>campanulids</taxon>
        <taxon>Asterales</taxon>
        <taxon>Asteraceae</taxon>
        <taxon>Asteroideae</taxon>
        <taxon>Heliantheae alliance</taxon>
        <taxon>Tageteae</taxon>
        <taxon>Tagetes</taxon>
    </lineage>
</organism>
<dbReference type="Gene3D" id="3.30.559.10">
    <property type="entry name" value="Chloramphenicol acetyltransferase-like domain"/>
    <property type="match status" value="2"/>
</dbReference>
<dbReference type="InterPro" id="IPR051283">
    <property type="entry name" value="Sec_Metabolite_Acyltrans"/>
</dbReference>
<evidence type="ECO:0000256" key="1">
    <source>
        <dbReference type="ARBA" id="ARBA00022679"/>
    </source>
</evidence>
<dbReference type="Pfam" id="PF02458">
    <property type="entry name" value="Transferase"/>
    <property type="match status" value="1"/>
</dbReference>
<comment type="caution">
    <text evidence="2">The sequence shown here is derived from an EMBL/GenBank/DDBJ whole genome shotgun (WGS) entry which is preliminary data.</text>
</comment>
<protein>
    <recommendedName>
        <fullName evidence="4">Transferase, Chloramphenicol acetyltransferase-like domain protein</fullName>
    </recommendedName>
</protein>
<proteinExistence type="predicted"/>
<evidence type="ECO:0000313" key="3">
    <source>
        <dbReference type="Proteomes" id="UP001229421"/>
    </source>
</evidence>
<evidence type="ECO:0000313" key="2">
    <source>
        <dbReference type="EMBL" id="KAK1407594.1"/>
    </source>
</evidence>
<keyword evidence="1" id="KW-0808">Transferase</keyword>
<keyword evidence="3" id="KW-1185">Reference proteome</keyword>
<dbReference type="PANTHER" id="PTHR31896">
    <property type="entry name" value="FAMILY REGULATORY PROTEIN, PUTATIVE (AFU_ORTHOLOGUE AFUA_3G14730)-RELATED"/>
    <property type="match status" value="1"/>
</dbReference>
<reference evidence="2" key="1">
    <citation type="journal article" date="2023" name="bioRxiv">
        <title>Improved chromosome-level genome assembly for marigold (Tagetes erecta).</title>
        <authorList>
            <person name="Jiang F."/>
            <person name="Yuan L."/>
            <person name="Wang S."/>
            <person name="Wang H."/>
            <person name="Xu D."/>
            <person name="Wang A."/>
            <person name="Fan W."/>
        </authorList>
    </citation>
    <scope>NUCLEOTIDE SEQUENCE</scope>
    <source>
        <strain evidence="2">WSJ</strain>
        <tissue evidence="2">Leaf</tissue>
    </source>
</reference>
<dbReference type="AlphaFoldDB" id="A0AAD8JQB1"/>
<dbReference type="EMBL" id="JAUHHV010000011">
    <property type="protein sequence ID" value="KAK1407594.1"/>
    <property type="molecule type" value="Genomic_DNA"/>
</dbReference>
<gene>
    <name evidence="2" type="ORF">QVD17_39214</name>
</gene>
<accession>A0AAD8JQB1</accession>
<name>A0AAD8JQB1_TARER</name>
<evidence type="ECO:0008006" key="4">
    <source>
        <dbReference type="Google" id="ProtNLM"/>
    </source>
</evidence>
<sequence length="454" mass="51104">MTSPTVRRVSECFIKPRHVLSQDTNQPIYFNPFELVLLNLNYSQKGLLFAKPPLCENQPFSITTFLNDLKHSLSTTLTHFYPLAARFATRKQENPPSYVIYLDPENSPGVKFIHATLDATISDIIMSAYVPSFVHSFFDLNDAINHDGHTLPLLSIQVTELSDGIFIGGSINHMLADGASFWHFMSAWSQMFRSKDDENGRFVSCSPVFKRWILEGYDPITNLPFTHHDQFIERSVKPQFTERFFHFSAISVSKLKAKANTECNTQKISSLQAVSALLWRCVTRARKRPLESETVCKLASNNRRRVKPSLSDGYFGSLIDTIVGTTTVEELMAHGLGWAALRIHDVVANHDFEAVKRRAEWWYKNRVIFKTSGVSHPNTVYIGSSPRFDMYGCEFGLGKAVAARSGLMNKSDGGVTMYPGREGDGSMDVEVCLLPGYMVDLECDEELISALKSN</sequence>
<dbReference type="Proteomes" id="UP001229421">
    <property type="component" value="Unassembled WGS sequence"/>
</dbReference>